<evidence type="ECO:0000313" key="2">
    <source>
        <dbReference type="WBParaSite" id="nRc.2.0.1.t09113-RA"/>
    </source>
</evidence>
<dbReference type="WBParaSite" id="nRc.2.0.1.t09113-RA">
    <property type="protein sequence ID" value="nRc.2.0.1.t09113-RA"/>
    <property type="gene ID" value="nRc.2.0.1.g09113"/>
</dbReference>
<proteinExistence type="predicted"/>
<sequence length="78" mass="9251">YWKPVRGCKKRQQLLTAARRGEFEAKCKLAGIEIENPGFFKRVWRGIARRCHELNNTLQVVILNIHIRLYNAYTVWHA</sequence>
<reference evidence="2" key="1">
    <citation type="submission" date="2022-11" db="UniProtKB">
        <authorList>
            <consortium name="WormBaseParasite"/>
        </authorList>
    </citation>
    <scope>IDENTIFICATION</scope>
</reference>
<keyword evidence="1" id="KW-1185">Reference proteome</keyword>
<protein>
    <submittedName>
        <fullName evidence="2">DDE Tnp4 domain-containing protein</fullName>
    </submittedName>
</protein>
<accession>A0A915I4Q1</accession>
<organism evidence="1 2">
    <name type="scientific">Romanomermis culicivorax</name>
    <name type="common">Nematode worm</name>
    <dbReference type="NCBI Taxonomy" id="13658"/>
    <lineage>
        <taxon>Eukaryota</taxon>
        <taxon>Metazoa</taxon>
        <taxon>Ecdysozoa</taxon>
        <taxon>Nematoda</taxon>
        <taxon>Enoplea</taxon>
        <taxon>Dorylaimia</taxon>
        <taxon>Mermithida</taxon>
        <taxon>Mermithoidea</taxon>
        <taxon>Mermithidae</taxon>
        <taxon>Romanomermis</taxon>
    </lineage>
</organism>
<evidence type="ECO:0000313" key="1">
    <source>
        <dbReference type="Proteomes" id="UP000887565"/>
    </source>
</evidence>
<dbReference type="AlphaFoldDB" id="A0A915I4Q1"/>
<dbReference type="Proteomes" id="UP000887565">
    <property type="component" value="Unplaced"/>
</dbReference>
<name>A0A915I4Q1_ROMCU</name>